<keyword evidence="3" id="KW-0488">Methylation</keyword>
<feature type="domain" description="Tyrosine specific protein phosphatases" evidence="11">
    <location>
        <begin position="87"/>
        <end position="157"/>
    </location>
</feature>
<evidence type="ECO:0000256" key="1">
    <source>
        <dbReference type="ARBA" id="ARBA00009580"/>
    </source>
</evidence>
<comment type="similarity">
    <text evidence="1">Belongs to the protein-tyrosine phosphatase family.</text>
</comment>
<keyword evidence="6" id="KW-1015">Disulfide bond</keyword>
<dbReference type="InterPro" id="IPR029021">
    <property type="entry name" value="Prot-tyrosine_phosphatase-like"/>
</dbReference>
<evidence type="ECO:0000256" key="6">
    <source>
        <dbReference type="ARBA" id="ARBA00023157"/>
    </source>
</evidence>
<keyword evidence="8" id="KW-0636">Prenylation</keyword>
<dbReference type="EC" id="3.1.3.48" evidence="2"/>
<keyword evidence="7" id="KW-0449">Lipoprotein</keyword>
<keyword evidence="13" id="KW-1185">Reference proteome</keyword>
<dbReference type="EMBL" id="LT554853">
    <property type="protein sequence ID" value="SAM07818.1"/>
    <property type="molecule type" value="Genomic_DNA"/>
</dbReference>
<proteinExistence type="inferred from homology"/>
<evidence type="ECO:0000313" key="13">
    <source>
        <dbReference type="Proteomes" id="UP000078561"/>
    </source>
</evidence>
<dbReference type="STRING" id="4829.A0A170AM76"/>
<comment type="catalytic activity">
    <reaction evidence="9">
        <text>O-phospho-L-tyrosyl-[protein] + H2O = L-tyrosyl-[protein] + phosphate</text>
        <dbReference type="Rhea" id="RHEA:10684"/>
        <dbReference type="Rhea" id="RHEA-COMP:10136"/>
        <dbReference type="Rhea" id="RHEA-COMP:20101"/>
        <dbReference type="ChEBI" id="CHEBI:15377"/>
        <dbReference type="ChEBI" id="CHEBI:43474"/>
        <dbReference type="ChEBI" id="CHEBI:46858"/>
        <dbReference type="ChEBI" id="CHEBI:61978"/>
        <dbReference type="EC" id="3.1.3.48"/>
    </reaction>
</comment>
<name>A0A170AM76_ABSGL</name>
<dbReference type="OMA" id="TMVRVCE"/>
<dbReference type="AlphaFoldDB" id="A0A170AM76"/>
<dbReference type="Pfam" id="PF22785">
    <property type="entry name" value="Tc-R-P"/>
    <property type="match status" value="1"/>
</dbReference>
<evidence type="ECO:0000256" key="2">
    <source>
        <dbReference type="ARBA" id="ARBA00013064"/>
    </source>
</evidence>
<evidence type="ECO:0000259" key="11">
    <source>
        <dbReference type="PROSITE" id="PS50056"/>
    </source>
</evidence>
<accession>A0A170AM76</accession>
<evidence type="ECO:0000313" key="12">
    <source>
        <dbReference type="EMBL" id="SAM07818.1"/>
    </source>
</evidence>
<evidence type="ECO:0000256" key="3">
    <source>
        <dbReference type="ARBA" id="ARBA00022481"/>
    </source>
</evidence>
<reference evidence="12" key="1">
    <citation type="submission" date="2016-04" db="EMBL/GenBank/DDBJ databases">
        <authorList>
            <person name="Evans L.H."/>
            <person name="Alamgir A."/>
            <person name="Owens N."/>
            <person name="Weber N.D."/>
            <person name="Virtaneva K."/>
            <person name="Barbian K."/>
            <person name="Babar A."/>
            <person name="Rosenke K."/>
        </authorList>
    </citation>
    <scope>NUCLEOTIDE SEQUENCE [LARGE SCALE GENOMIC DNA]</scope>
    <source>
        <strain evidence="12">CBS 101.48</strain>
    </source>
</reference>
<dbReference type="Proteomes" id="UP000078561">
    <property type="component" value="Unassembled WGS sequence"/>
</dbReference>
<evidence type="ECO:0000256" key="7">
    <source>
        <dbReference type="ARBA" id="ARBA00023288"/>
    </source>
</evidence>
<evidence type="ECO:0000256" key="8">
    <source>
        <dbReference type="ARBA" id="ARBA00023289"/>
    </source>
</evidence>
<dbReference type="SUPFAM" id="SSF52799">
    <property type="entry name" value="(Phosphotyrosine protein) phosphatases II"/>
    <property type="match status" value="1"/>
</dbReference>
<sequence>MVRTNSPLRHMVSVINHDKVGIRFLIMDCPTETTLPLYADEFLEHNVTTVVRCCASTYSPDLLLNYGIDFLDLPFRDGGVPNNVIVAQWIALIDKHTSDPLYGIEKPTIAVHCVAGLGRAPVLVALALLEMGVNPLDAIDFIRQRRRGAFNKLQIHYLDQYKRTTKYRRLSSGSSHSISSSSAFFSWGGRVLSKLTNKGGIHGPQQQEQHYQQSV</sequence>
<protein>
    <recommendedName>
        <fullName evidence="2">protein-tyrosine-phosphatase</fullName>
        <ecNumber evidence="2">3.1.3.48</ecNumber>
    </recommendedName>
</protein>
<evidence type="ECO:0000256" key="5">
    <source>
        <dbReference type="ARBA" id="ARBA00022912"/>
    </source>
</evidence>
<dbReference type="Gene3D" id="3.90.190.10">
    <property type="entry name" value="Protein tyrosine phosphatase superfamily"/>
    <property type="match status" value="1"/>
</dbReference>
<dbReference type="InterPro" id="IPR050561">
    <property type="entry name" value="PTP"/>
</dbReference>
<dbReference type="PANTHER" id="PTHR23339">
    <property type="entry name" value="TYROSINE SPECIFIC PROTEIN PHOSPHATASE AND DUAL SPECIFICITY PROTEIN PHOSPHATASE"/>
    <property type="match status" value="1"/>
</dbReference>
<evidence type="ECO:0000259" key="10">
    <source>
        <dbReference type="PROSITE" id="PS50054"/>
    </source>
</evidence>
<keyword evidence="4" id="KW-0378">Hydrolase</keyword>
<feature type="domain" description="Tyrosine-protein phosphatase" evidence="10">
    <location>
        <begin position="16"/>
        <end position="170"/>
    </location>
</feature>
<dbReference type="PROSITE" id="PS50056">
    <property type="entry name" value="TYR_PHOSPHATASE_2"/>
    <property type="match status" value="1"/>
</dbReference>
<organism evidence="12">
    <name type="scientific">Absidia glauca</name>
    <name type="common">Pin mould</name>
    <dbReference type="NCBI Taxonomy" id="4829"/>
    <lineage>
        <taxon>Eukaryota</taxon>
        <taxon>Fungi</taxon>
        <taxon>Fungi incertae sedis</taxon>
        <taxon>Mucoromycota</taxon>
        <taxon>Mucoromycotina</taxon>
        <taxon>Mucoromycetes</taxon>
        <taxon>Mucorales</taxon>
        <taxon>Cunninghamellaceae</taxon>
        <taxon>Absidia</taxon>
    </lineage>
</organism>
<evidence type="ECO:0000256" key="9">
    <source>
        <dbReference type="ARBA" id="ARBA00051722"/>
    </source>
</evidence>
<dbReference type="InterPro" id="IPR020422">
    <property type="entry name" value="TYR_PHOSPHATASE_DUAL_dom"/>
</dbReference>
<dbReference type="InterPro" id="IPR000387">
    <property type="entry name" value="Tyr_Pase_dom"/>
</dbReference>
<evidence type="ECO:0000256" key="4">
    <source>
        <dbReference type="ARBA" id="ARBA00022801"/>
    </source>
</evidence>
<dbReference type="OrthoDB" id="5632at2759"/>
<dbReference type="InParanoid" id="A0A170AM76"/>
<dbReference type="GO" id="GO:0005737">
    <property type="term" value="C:cytoplasm"/>
    <property type="evidence" value="ECO:0007669"/>
    <property type="project" value="UniProtKB-ARBA"/>
</dbReference>
<dbReference type="GO" id="GO:0004725">
    <property type="term" value="F:protein tyrosine phosphatase activity"/>
    <property type="evidence" value="ECO:0007669"/>
    <property type="project" value="UniProtKB-EC"/>
</dbReference>
<dbReference type="FunFam" id="3.90.190.10:FF:000086">
    <property type="entry name" value="Protein tyrosine phosphatase-like protein"/>
    <property type="match status" value="1"/>
</dbReference>
<gene>
    <name evidence="12" type="primary">ABSGL_13475.1 scaffold 14165</name>
</gene>
<dbReference type="PROSITE" id="PS50054">
    <property type="entry name" value="TYR_PHOSPHATASE_DUAL"/>
    <property type="match status" value="1"/>
</dbReference>
<dbReference type="SMART" id="SM00404">
    <property type="entry name" value="PTPc_motif"/>
    <property type="match status" value="1"/>
</dbReference>
<dbReference type="InterPro" id="IPR003595">
    <property type="entry name" value="Tyr_Pase_cat"/>
</dbReference>
<keyword evidence="5" id="KW-0904">Protein phosphatase</keyword>